<dbReference type="InterPro" id="IPR016024">
    <property type="entry name" value="ARM-type_fold"/>
</dbReference>
<dbReference type="GO" id="GO:0003723">
    <property type="term" value="F:RNA binding"/>
    <property type="evidence" value="ECO:0007669"/>
    <property type="project" value="TreeGrafter"/>
</dbReference>
<evidence type="ECO:0000313" key="5">
    <source>
        <dbReference type="Proteomes" id="UP001186944"/>
    </source>
</evidence>
<evidence type="ECO:0000256" key="2">
    <source>
        <dbReference type="ARBA" id="ARBA00022703"/>
    </source>
</evidence>
<organism evidence="4 5">
    <name type="scientific">Pinctada imbricata</name>
    <name type="common">Atlantic pearl-oyster</name>
    <name type="synonym">Pinctada martensii</name>
    <dbReference type="NCBI Taxonomy" id="66713"/>
    <lineage>
        <taxon>Eukaryota</taxon>
        <taxon>Metazoa</taxon>
        <taxon>Spiralia</taxon>
        <taxon>Lophotrochozoa</taxon>
        <taxon>Mollusca</taxon>
        <taxon>Bivalvia</taxon>
        <taxon>Autobranchia</taxon>
        <taxon>Pteriomorphia</taxon>
        <taxon>Pterioida</taxon>
        <taxon>Pterioidea</taxon>
        <taxon>Pteriidae</taxon>
        <taxon>Pinctada</taxon>
    </lineage>
</organism>
<dbReference type="GO" id="GO:0006915">
    <property type="term" value="P:apoptotic process"/>
    <property type="evidence" value="ECO:0007669"/>
    <property type="project" value="UniProtKB-KW"/>
</dbReference>
<dbReference type="SUPFAM" id="SSF48371">
    <property type="entry name" value="ARM repeat"/>
    <property type="match status" value="1"/>
</dbReference>
<reference evidence="4" key="1">
    <citation type="submission" date="2019-08" db="EMBL/GenBank/DDBJ databases">
        <title>The improved chromosome-level genome for the pearl oyster Pinctada fucata martensii using PacBio sequencing and Hi-C.</title>
        <authorList>
            <person name="Zheng Z."/>
        </authorList>
    </citation>
    <scope>NUCLEOTIDE SEQUENCE</scope>
    <source>
        <strain evidence="4">ZZ-2019</strain>
        <tissue evidence="4">Adductor muscle</tissue>
    </source>
</reference>
<evidence type="ECO:0000313" key="4">
    <source>
        <dbReference type="EMBL" id="KAK3102563.1"/>
    </source>
</evidence>
<proteinExistence type="inferred from homology"/>
<sequence>MIRKQAIKDLPNLCKNSPESVAKIAEALTQLLQCDDQGELSLIQSSLKSLFGNNAKGTLEGIFAQILGEDDAIREKAIKFLGDKVKTLPEDTIDKDCEDYLVTMCKKVLQDVTKDEFIAIMDILKCQRSMITVQGRQQLVEIVTEQAELDQPFDAEDADCVDRLVHCVKQAAPLFSKNVHSKAFFGYMCDHVLPNLQKIASPEEGVDGQLEILKLCAEISEFCGDLDKLEERVANVYNCLIHYMPLPPAEENDGLSANEEPKLSFSLVECLMFSFHQIGRKLPGFLADEENAERLKDFKSRLQYFARGVQVYIKTLRAALQGKTGETLKTEENKIKVVALKITSNINTLIKDLFHSPPSYKAVVTLSWKPLVSKPAPATATAATAGQKRFTPVSFETNGASGGKKAHKQERSLYAPPSGKFSEKAGTFQPGQGRGGRGGFRGRRY</sequence>
<keyword evidence="5" id="KW-1185">Reference proteome</keyword>
<feature type="region of interest" description="Disordered" evidence="3">
    <location>
        <begin position="393"/>
        <end position="445"/>
    </location>
</feature>
<dbReference type="EMBL" id="VSWD01000005">
    <property type="protein sequence ID" value="KAK3102563.1"/>
    <property type="molecule type" value="Genomic_DNA"/>
</dbReference>
<dbReference type="PANTHER" id="PTHR12758:SF19">
    <property type="entry name" value="APOPTOSIS INHIBITOR 5"/>
    <property type="match status" value="1"/>
</dbReference>
<dbReference type="PANTHER" id="PTHR12758">
    <property type="entry name" value="APOPTOSIS INHIBITOR 5-RELATED"/>
    <property type="match status" value="1"/>
</dbReference>
<gene>
    <name evidence="4" type="ORF">FSP39_012213</name>
</gene>
<name>A0AA88YCZ5_PINIB</name>
<evidence type="ECO:0000256" key="3">
    <source>
        <dbReference type="SAM" id="MobiDB-lite"/>
    </source>
</evidence>
<comment type="similarity">
    <text evidence="1">Belongs to the API5 family.</text>
</comment>
<accession>A0AA88YCZ5</accession>
<dbReference type="Pfam" id="PF05918">
    <property type="entry name" value="API5"/>
    <property type="match status" value="1"/>
</dbReference>
<dbReference type="Proteomes" id="UP001186944">
    <property type="component" value="Unassembled WGS sequence"/>
</dbReference>
<dbReference type="GO" id="GO:0005634">
    <property type="term" value="C:nucleus"/>
    <property type="evidence" value="ECO:0007669"/>
    <property type="project" value="TreeGrafter"/>
</dbReference>
<evidence type="ECO:0008006" key="6">
    <source>
        <dbReference type="Google" id="ProtNLM"/>
    </source>
</evidence>
<dbReference type="InterPro" id="IPR008383">
    <property type="entry name" value="API5"/>
</dbReference>
<dbReference type="AlphaFoldDB" id="A0AA88YCZ5"/>
<comment type="caution">
    <text evidence="4">The sequence shown here is derived from an EMBL/GenBank/DDBJ whole genome shotgun (WGS) entry which is preliminary data.</text>
</comment>
<evidence type="ECO:0000256" key="1">
    <source>
        <dbReference type="ARBA" id="ARBA00009515"/>
    </source>
</evidence>
<keyword evidence="2" id="KW-0053">Apoptosis</keyword>
<protein>
    <recommendedName>
        <fullName evidence="6">Apoptosis inhibitor 5</fullName>
    </recommendedName>
</protein>
<dbReference type="GO" id="GO:0043066">
    <property type="term" value="P:negative regulation of apoptotic process"/>
    <property type="evidence" value="ECO:0007669"/>
    <property type="project" value="TreeGrafter"/>
</dbReference>